<evidence type="ECO:0000259" key="2">
    <source>
        <dbReference type="PROSITE" id="PS50042"/>
    </source>
</evidence>
<dbReference type="SUPFAM" id="SSF51206">
    <property type="entry name" value="cAMP-binding domain-like"/>
    <property type="match status" value="1"/>
</dbReference>
<feature type="domain" description="Cyclic nucleotide-binding" evidence="2">
    <location>
        <begin position="230"/>
        <end position="301"/>
    </location>
</feature>
<dbReference type="InterPro" id="IPR014710">
    <property type="entry name" value="RmlC-like_jellyroll"/>
</dbReference>
<protein>
    <recommendedName>
        <fullName evidence="2">Cyclic nucleotide-binding domain-containing protein</fullName>
    </recommendedName>
</protein>
<dbReference type="EMBL" id="VXIV02000684">
    <property type="protein sequence ID" value="KAF6036723.1"/>
    <property type="molecule type" value="Genomic_DNA"/>
</dbReference>
<feature type="region of interest" description="Disordered" evidence="1">
    <location>
        <begin position="86"/>
        <end position="126"/>
    </location>
</feature>
<name>A0A7J7KET7_BUGNE</name>
<comment type="caution">
    <text evidence="3">The sequence shown here is derived from an EMBL/GenBank/DDBJ whole genome shotgun (WGS) entry which is preliminary data.</text>
</comment>
<sequence length="349" mass="39489">MASSVLNRQNSSNRFLSTKSQSQYSIQRLPTNKAWPASSQTQFSDVLRASPLRRAASNTQIINQSDSSNSAASRFSLALLKTRSQDGKALARKRRFRAKTSKPQAKLDSAVSLTKTRQSDRKARSDGLTPLKRFRRAARLVKLLVTVSNVCRDLLVYAIKDEQWYEFCEKFLKDASAGGTPLDTHSFVIKVKDPVTKEIVQLEFDSTQFKHDYHSGVNYSKILFPRESDFKENLPPDGVYFVLSGTLMESGKKMSEPKIIKPGDKFGEEDLKSGMMRQSNVVTKSSVDLLYLHKFDYEDVFELSVELTGDEYKIFDVCKQELVFNIIRYLSSSITRQDGRFSSSSMGDS</sequence>
<dbReference type="Proteomes" id="UP000593567">
    <property type="component" value="Unassembled WGS sequence"/>
</dbReference>
<dbReference type="OrthoDB" id="166212at2759"/>
<proteinExistence type="predicted"/>
<gene>
    <name evidence="3" type="ORF">EB796_004965</name>
</gene>
<dbReference type="AlphaFoldDB" id="A0A7J7KET7"/>
<dbReference type="Gene3D" id="2.60.120.10">
    <property type="entry name" value="Jelly Rolls"/>
    <property type="match status" value="1"/>
</dbReference>
<evidence type="ECO:0000313" key="3">
    <source>
        <dbReference type="EMBL" id="KAF6036723.1"/>
    </source>
</evidence>
<reference evidence="3" key="1">
    <citation type="submission" date="2020-06" db="EMBL/GenBank/DDBJ databases">
        <title>Draft genome of Bugula neritina, a colonial animal packing powerful symbionts and potential medicines.</title>
        <authorList>
            <person name="Rayko M."/>
        </authorList>
    </citation>
    <scope>NUCLEOTIDE SEQUENCE [LARGE SCALE GENOMIC DNA]</scope>
    <source>
        <strain evidence="3">Kwan_BN1</strain>
    </source>
</reference>
<feature type="compositionally biased region" description="Basic residues" evidence="1">
    <location>
        <begin position="90"/>
        <end position="100"/>
    </location>
</feature>
<dbReference type="PROSITE" id="PS50042">
    <property type="entry name" value="CNMP_BINDING_3"/>
    <property type="match status" value="1"/>
</dbReference>
<accession>A0A7J7KET7</accession>
<evidence type="ECO:0000256" key="1">
    <source>
        <dbReference type="SAM" id="MobiDB-lite"/>
    </source>
</evidence>
<dbReference type="PANTHER" id="PTHR23011">
    <property type="entry name" value="CYCLIC NUCLEOTIDE-BINDING DOMAIN CONTAINING PROTEIN"/>
    <property type="match status" value="1"/>
</dbReference>
<feature type="region of interest" description="Disordered" evidence="1">
    <location>
        <begin position="1"/>
        <end position="22"/>
    </location>
</feature>
<keyword evidence="4" id="KW-1185">Reference proteome</keyword>
<evidence type="ECO:0000313" key="4">
    <source>
        <dbReference type="Proteomes" id="UP000593567"/>
    </source>
</evidence>
<organism evidence="3 4">
    <name type="scientific">Bugula neritina</name>
    <name type="common">Brown bryozoan</name>
    <name type="synonym">Sertularia neritina</name>
    <dbReference type="NCBI Taxonomy" id="10212"/>
    <lineage>
        <taxon>Eukaryota</taxon>
        <taxon>Metazoa</taxon>
        <taxon>Spiralia</taxon>
        <taxon>Lophotrochozoa</taxon>
        <taxon>Bryozoa</taxon>
        <taxon>Gymnolaemata</taxon>
        <taxon>Cheilostomatida</taxon>
        <taxon>Flustrina</taxon>
        <taxon>Buguloidea</taxon>
        <taxon>Bugulidae</taxon>
        <taxon>Bugula</taxon>
    </lineage>
</organism>
<dbReference type="PANTHER" id="PTHR23011:SF38">
    <property type="entry name" value="CYCLIC NUCLEOTIDE-BINDING DOMAIN-CONTAINING PROTEIN"/>
    <property type="match status" value="1"/>
</dbReference>
<dbReference type="InterPro" id="IPR000595">
    <property type="entry name" value="cNMP-bd_dom"/>
</dbReference>
<dbReference type="InterPro" id="IPR018490">
    <property type="entry name" value="cNMP-bd_dom_sf"/>
</dbReference>
<dbReference type="CDD" id="cd00038">
    <property type="entry name" value="CAP_ED"/>
    <property type="match status" value="1"/>
</dbReference>